<gene>
    <name evidence="2" type="ORF">I5Q82_10965</name>
</gene>
<feature type="transmembrane region" description="Helical" evidence="1">
    <location>
        <begin position="28"/>
        <end position="50"/>
    </location>
</feature>
<evidence type="ECO:0000313" key="3">
    <source>
        <dbReference type="Proteomes" id="UP000596035"/>
    </source>
</evidence>
<dbReference type="RefSeq" id="WP_157130620.1">
    <property type="nucleotide sequence ID" value="NZ_CP021422.1"/>
</dbReference>
<reference evidence="2 3" key="1">
    <citation type="submission" date="2020-11" db="EMBL/GenBank/DDBJ databases">
        <title>Closed and high quality bacterial genomes of the OMM12 community.</title>
        <authorList>
            <person name="Marbouty M."/>
            <person name="Lamy-Besnier Q."/>
            <person name="Debarbieux L."/>
            <person name="Koszul R."/>
        </authorList>
    </citation>
    <scope>NUCLEOTIDE SEQUENCE [LARGE SCALE GENOMIC DNA]</scope>
    <source>
        <strain evidence="2 3">KB18</strain>
    </source>
</reference>
<organism evidence="2 3">
    <name type="scientific">Acutalibacter muris</name>
    <dbReference type="NCBI Taxonomy" id="1796620"/>
    <lineage>
        <taxon>Bacteria</taxon>
        <taxon>Bacillati</taxon>
        <taxon>Bacillota</taxon>
        <taxon>Clostridia</taxon>
        <taxon>Eubacteriales</taxon>
        <taxon>Acutalibacteraceae</taxon>
        <taxon>Acutalibacter</taxon>
    </lineage>
</organism>
<proteinExistence type="predicted"/>
<sequence length="51" mass="5876">MNRRILESDCRKCKFDEMRLAEEQIDRVPGTVGISMGVKLSGVVFFLSYYS</sequence>
<keyword evidence="1" id="KW-0812">Transmembrane</keyword>
<protein>
    <submittedName>
        <fullName evidence="2">Uncharacterized protein</fullName>
    </submittedName>
</protein>
<dbReference type="AlphaFoldDB" id="A0AA92L435"/>
<dbReference type="EMBL" id="CP065321">
    <property type="protein sequence ID" value="QQR28644.1"/>
    <property type="molecule type" value="Genomic_DNA"/>
</dbReference>
<evidence type="ECO:0000256" key="1">
    <source>
        <dbReference type="SAM" id="Phobius"/>
    </source>
</evidence>
<dbReference type="Proteomes" id="UP000596035">
    <property type="component" value="Chromosome"/>
</dbReference>
<keyword evidence="1" id="KW-0472">Membrane</keyword>
<name>A0AA92L435_9FIRM</name>
<evidence type="ECO:0000313" key="2">
    <source>
        <dbReference type="EMBL" id="QQR28644.1"/>
    </source>
</evidence>
<accession>A0AA92L435</accession>
<keyword evidence="1" id="KW-1133">Transmembrane helix</keyword>